<keyword evidence="3" id="KW-1185">Reference proteome</keyword>
<dbReference type="Pfam" id="PF04264">
    <property type="entry name" value="YceI"/>
    <property type="match status" value="1"/>
</dbReference>
<name>A0A4Q8QIR0_9FLAO</name>
<evidence type="ECO:0000259" key="1">
    <source>
        <dbReference type="SMART" id="SM00867"/>
    </source>
</evidence>
<comment type="caution">
    <text evidence="2">The sequence shown here is derived from an EMBL/GenBank/DDBJ whole genome shotgun (WGS) entry which is preliminary data.</text>
</comment>
<dbReference type="AlphaFoldDB" id="A0A4Q8QIR0"/>
<dbReference type="InterPro" id="IPR036761">
    <property type="entry name" value="TTHA0802/YceI-like_sf"/>
</dbReference>
<gene>
    <name evidence="2" type="ORF">EW142_15680</name>
</gene>
<sequence>MSLTRILLIVVTFWSSITIFQERSVDTDNAEITFVFKEKDVDGSIGEVRSESSIDMEDFTQSTLKGSVSLESLKTGNFLRDWHLMSKKFFHRSKQDRLYFSSTSITKNNEDYTIEGNLDIKGISKPVKFKGKLKNGKLVISGEINVADWDIVIEKETSKNMVEISMTLPITA</sequence>
<protein>
    <recommendedName>
        <fullName evidence="1">Lipid/polyisoprenoid-binding YceI-like domain-containing protein</fullName>
    </recommendedName>
</protein>
<evidence type="ECO:0000313" key="2">
    <source>
        <dbReference type="EMBL" id="TAI48086.1"/>
    </source>
</evidence>
<dbReference type="PANTHER" id="PTHR34406">
    <property type="entry name" value="PROTEIN YCEI"/>
    <property type="match status" value="1"/>
</dbReference>
<organism evidence="2 3">
    <name type="scientific">Flagellimonas allohymeniacidonis</name>
    <dbReference type="NCBI Taxonomy" id="2517819"/>
    <lineage>
        <taxon>Bacteria</taxon>
        <taxon>Pseudomonadati</taxon>
        <taxon>Bacteroidota</taxon>
        <taxon>Flavobacteriia</taxon>
        <taxon>Flavobacteriales</taxon>
        <taxon>Flavobacteriaceae</taxon>
        <taxon>Flagellimonas</taxon>
    </lineage>
</organism>
<dbReference type="EMBL" id="SGIU01000002">
    <property type="protein sequence ID" value="TAI48086.1"/>
    <property type="molecule type" value="Genomic_DNA"/>
</dbReference>
<dbReference type="RefSeq" id="WP_130615488.1">
    <property type="nucleotide sequence ID" value="NZ_SGIU01000002.1"/>
</dbReference>
<proteinExistence type="predicted"/>
<dbReference type="SMART" id="SM00867">
    <property type="entry name" value="YceI"/>
    <property type="match status" value="1"/>
</dbReference>
<dbReference type="InterPro" id="IPR007372">
    <property type="entry name" value="Lipid/polyisoprenoid-bd_YceI"/>
</dbReference>
<dbReference type="SUPFAM" id="SSF101874">
    <property type="entry name" value="YceI-like"/>
    <property type="match status" value="1"/>
</dbReference>
<reference evidence="2 3" key="1">
    <citation type="submission" date="2019-02" db="EMBL/GenBank/DDBJ databases">
        <title>Draft genome sequence of Muricauda sp. 176CP4-71.</title>
        <authorList>
            <person name="Park J.-S."/>
        </authorList>
    </citation>
    <scope>NUCLEOTIDE SEQUENCE [LARGE SCALE GENOMIC DNA]</scope>
    <source>
        <strain evidence="2 3">176CP4-71</strain>
    </source>
</reference>
<dbReference type="Gene3D" id="2.40.128.110">
    <property type="entry name" value="Lipid/polyisoprenoid-binding, YceI-like"/>
    <property type="match status" value="1"/>
</dbReference>
<dbReference type="PANTHER" id="PTHR34406:SF1">
    <property type="entry name" value="PROTEIN YCEI"/>
    <property type="match status" value="1"/>
</dbReference>
<dbReference type="OrthoDB" id="9811006at2"/>
<evidence type="ECO:0000313" key="3">
    <source>
        <dbReference type="Proteomes" id="UP000291981"/>
    </source>
</evidence>
<dbReference type="Proteomes" id="UP000291981">
    <property type="component" value="Unassembled WGS sequence"/>
</dbReference>
<accession>A0A4Q8QIR0</accession>
<feature type="domain" description="Lipid/polyisoprenoid-binding YceI-like" evidence="1">
    <location>
        <begin position="22"/>
        <end position="171"/>
    </location>
</feature>